<feature type="signal peptide" evidence="1">
    <location>
        <begin position="1"/>
        <end position="28"/>
    </location>
</feature>
<organism evidence="2 3">
    <name type="scientific">Shimwellia blattae (strain ATCC 29907 / DSM 4481 / JCM 1650 / NBRC 105725 / CDC 9005-74)</name>
    <name type="common">Escherichia blattae</name>
    <dbReference type="NCBI Taxonomy" id="630626"/>
    <lineage>
        <taxon>Bacteria</taxon>
        <taxon>Pseudomonadati</taxon>
        <taxon>Pseudomonadota</taxon>
        <taxon>Gammaproteobacteria</taxon>
        <taxon>Enterobacterales</taxon>
        <taxon>Enterobacteriaceae</taxon>
        <taxon>Shimwellia</taxon>
    </lineage>
</organism>
<reference evidence="2 3" key="1">
    <citation type="journal article" date="2012" name="J. Bacteriol.">
        <title>Complete genome sequence of the B12-producing Shimwellia blattae strain DSM 4481, isolated from a cockroach.</title>
        <authorList>
            <person name="Brzuszkiewicz E."/>
            <person name="Waschkowitz T."/>
            <person name="Wiezer A."/>
            <person name="Daniel R."/>
        </authorList>
    </citation>
    <scope>NUCLEOTIDE SEQUENCE [LARGE SCALE GENOMIC DNA]</scope>
    <source>
        <strain evidence="3">ATCC 29907 / DSM 4481 / JCM 1650 / NBRC 105725 / CDC 9005-74</strain>
    </source>
</reference>
<dbReference type="Proteomes" id="UP000001955">
    <property type="component" value="Chromosome"/>
</dbReference>
<dbReference type="SUPFAM" id="SSF143744">
    <property type="entry name" value="GlcG-like"/>
    <property type="match status" value="1"/>
</dbReference>
<dbReference type="EMBL" id="CP001560">
    <property type="protein sequence ID" value="AFJ46416.1"/>
    <property type="molecule type" value="Genomic_DNA"/>
</dbReference>
<dbReference type="PATRIC" id="fig|630626.3.peg.1266"/>
<gene>
    <name evidence="2" type="ordered locus">EBL_c13130</name>
</gene>
<dbReference type="HOGENOM" id="CLU_103773_0_2_6"/>
<name>I2B7B2_SHIBC</name>
<dbReference type="InterPro" id="IPR038084">
    <property type="entry name" value="PduO/GlcC-like_sf"/>
</dbReference>
<keyword evidence="1" id="KW-0732">Signal</keyword>
<evidence type="ECO:0000313" key="2">
    <source>
        <dbReference type="EMBL" id="AFJ46416.1"/>
    </source>
</evidence>
<protein>
    <recommendedName>
        <fullName evidence="4">Heme-binding protein</fullName>
    </recommendedName>
</protein>
<evidence type="ECO:0000256" key="1">
    <source>
        <dbReference type="SAM" id="SignalP"/>
    </source>
</evidence>
<accession>I2B7B2</accession>
<dbReference type="InterPro" id="IPR052517">
    <property type="entry name" value="GlcG_carb_metab_protein"/>
</dbReference>
<dbReference type="Gene3D" id="3.30.450.150">
    <property type="entry name" value="Haem-degrading domain"/>
    <property type="match status" value="1"/>
</dbReference>
<dbReference type="eggNOG" id="COG3193">
    <property type="taxonomic scope" value="Bacteria"/>
</dbReference>
<keyword evidence="3" id="KW-1185">Reference proteome</keyword>
<proteinExistence type="predicted"/>
<dbReference type="AlphaFoldDB" id="I2B7B2"/>
<dbReference type="PANTHER" id="PTHR34309:SF10">
    <property type="entry name" value="SLR1406 PROTEIN"/>
    <property type="match status" value="1"/>
</dbReference>
<feature type="chain" id="PRO_5003655997" description="Heme-binding protein" evidence="1">
    <location>
        <begin position="29"/>
        <end position="169"/>
    </location>
</feature>
<dbReference type="STRING" id="630626.EBL_c13130"/>
<dbReference type="Pfam" id="PF03928">
    <property type="entry name" value="HbpS-like"/>
    <property type="match status" value="1"/>
</dbReference>
<sequence>MARSLMENTMKYPLSLLFLCLLPGIATAVTPSTTHDMNIELATSLAKETLEQCRKLGKNGVVAVVDRGGNPVVILRGDNVGPHNTQAAQRKAYTALSTKTATLQLAKNARATPDTTNLNTVGDLLLLGGGVPVSYQQQVIGALGVAGMGGPEFDEKCALQAIATVLPAR</sequence>
<dbReference type="InterPro" id="IPR005624">
    <property type="entry name" value="PduO/GlcC-like"/>
</dbReference>
<dbReference type="PANTHER" id="PTHR34309">
    <property type="entry name" value="SLR1406 PROTEIN"/>
    <property type="match status" value="1"/>
</dbReference>
<evidence type="ECO:0000313" key="3">
    <source>
        <dbReference type="Proteomes" id="UP000001955"/>
    </source>
</evidence>
<evidence type="ECO:0008006" key="4">
    <source>
        <dbReference type="Google" id="ProtNLM"/>
    </source>
</evidence>
<dbReference type="KEGG" id="ebt:EBL_c13130"/>